<dbReference type="Proteomes" id="UP000222788">
    <property type="component" value="Unassembled WGS sequence"/>
</dbReference>
<protein>
    <submittedName>
        <fullName evidence="1">Uncharacterized protein</fullName>
    </submittedName>
</protein>
<dbReference type="EMBL" id="APWK03000067">
    <property type="protein sequence ID" value="PHH52460.1"/>
    <property type="molecule type" value="Genomic_DNA"/>
</dbReference>
<gene>
    <name evidence="1" type="ORF">CFIMG_008425RA00001</name>
</gene>
<reference evidence="1 2" key="2">
    <citation type="journal article" date="2013" name="IMA Fungus">
        <title>IMA Genome-F 1: Ceratocystis fimbriata: Draft nuclear genome sequence for the plant pathogen, Ceratocystis fimbriata.</title>
        <authorList>
            <person name="Wilken P.M."/>
            <person name="Steenkamp E.T."/>
            <person name="Wingfield M.J."/>
            <person name="de Beer Z.W."/>
            <person name="Wingfield B.D."/>
        </authorList>
    </citation>
    <scope>NUCLEOTIDE SEQUENCE [LARGE SCALE GENOMIC DNA]</scope>
    <source>
        <strain evidence="1 2">CBS 114723</strain>
    </source>
</reference>
<accession>A0A2C5X3A6</accession>
<evidence type="ECO:0000313" key="1">
    <source>
        <dbReference type="EMBL" id="PHH52460.1"/>
    </source>
</evidence>
<keyword evidence="2" id="KW-1185">Reference proteome</keyword>
<organism evidence="1 2">
    <name type="scientific">Ceratocystis fimbriata CBS 114723</name>
    <dbReference type="NCBI Taxonomy" id="1035309"/>
    <lineage>
        <taxon>Eukaryota</taxon>
        <taxon>Fungi</taxon>
        <taxon>Dikarya</taxon>
        <taxon>Ascomycota</taxon>
        <taxon>Pezizomycotina</taxon>
        <taxon>Sordariomycetes</taxon>
        <taxon>Hypocreomycetidae</taxon>
        <taxon>Microascales</taxon>
        <taxon>Ceratocystidaceae</taxon>
        <taxon>Ceratocystis</taxon>
    </lineage>
</organism>
<name>A0A2C5X3A6_9PEZI</name>
<reference evidence="1 2" key="1">
    <citation type="journal article" date="2013" name="Fungal Biol.">
        <title>Analysis of microsatellite markers in the genome of the plant pathogen Ceratocystis fimbriata.</title>
        <authorList>
            <person name="Simpson M.C."/>
            <person name="Wilken P.M."/>
            <person name="Coetzee M.P."/>
            <person name="Wingfield M.J."/>
            <person name="Wingfield B.D."/>
        </authorList>
    </citation>
    <scope>NUCLEOTIDE SEQUENCE [LARGE SCALE GENOMIC DNA]</scope>
    <source>
        <strain evidence="1 2">CBS 114723</strain>
    </source>
</reference>
<sequence>MPPRPATRYKRLATSPICHPSPTSGVPAAEATMTALCTINQLHSMRGLSPAVAVVAGHTPSKSLVKQSGMAAMRQLSSVPGPLESRRRAGKRHMADIYSIQTFSPPEYNACDLSKWTWFAPTPAQKPSMFNKVSLMGALRDLLPGKTIDYANTVDRPEYADPLVTALVSIEAKVGNGLTTELYHAAQQYNIEFANSVRLGLCRDEEIVTFTTRAFDALLPLSTLSEAPDILLSSLIEQTCEAMQKSTVGKPQDYSEAVWRCLYAHSLKLDLAATNARALALVMQCMPETHISTLRDNVYETIYAIFSSWHSQLKTTTKEEHTADLLPLPNLTSPAAQILSRFSLDVLKAELLPAFSRALESVQGRRDTWRLHLALVSMVSQMPAMRQSMFLGTISSFFSNCGTRKPYVPDLQLCSLMIQQWASRGYLPRPKIVYANFHSTIERSKPWLALANLVITISRYVPVKQHVPTMMSLCEVLRQQDRLADLVKSFDALLTRTKTKIHPKSIIALTAACNDASIAVALYKLARRNPGMIYGGIPALERALSWKMWYKYSEALIKMPIISGSELLTALELRNDKKISRTATYDYAIFIQRVLVAMACQPRFSVRQRLHFLDRGLAFLRNRKLQVQKPFIGSFILLILRDLRYGHLGRFTRIVWLKKLIQQYFPGSSIEYLDRFITRSRLLNIRRIRGGLRTLGRHVGWYLRLQRTLQRRRQWRQYIFQHRKRVAIGYAQGVWKRFVRSEESWVLLKNHIRFIRAKLRRQRFRAVAKVKAKAELVEY</sequence>
<dbReference type="STRING" id="1035309.A0A2C5X3A6"/>
<dbReference type="AlphaFoldDB" id="A0A2C5X3A6"/>
<evidence type="ECO:0000313" key="2">
    <source>
        <dbReference type="Proteomes" id="UP000222788"/>
    </source>
</evidence>
<proteinExistence type="predicted"/>
<dbReference type="OrthoDB" id="5428038at2759"/>
<comment type="caution">
    <text evidence="1">The sequence shown here is derived from an EMBL/GenBank/DDBJ whole genome shotgun (WGS) entry which is preliminary data.</text>
</comment>